<keyword evidence="1" id="KW-0472">Membrane</keyword>
<dbReference type="EMBL" id="MBTG01000060">
    <property type="protein sequence ID" value="OPH47397.1"/>
    <property type="molecule type" value="Genomic_DNA"/>
</dbReference>
<organism evidence="2 3">
    <name type="scientific">Paenibacillus ferrarius</name>
    <dbReference type="NCBI Taxonomy" id="1469647"/>
    <lineage>
        <taxon>Bacteria</taxon>
        <taxon>Bacillati</taxon>
        <taxon>Bacillota</taxon>
        <taxon>Bacilli</taxon>
        <taxon>Bacillales</taxon>
        <taxon>Paenibacillaceae</taxon>
        <taxon>Paenibacillus</taxon>
    </lineage>
</organism>
<dbReference type="RefSeq" id="WP_079420611.1">
    <property type="nucleotide sequence ID" value="NZ_MBTG01000060.1"/>
</dbReference>
<accession>A0A1V4H8X3</accession>
<dbReference type="Proteomes" id="UP000190626">
    <property type="component" value="Unassembled WGS sequence"/>
</dbReference>
<feature type="transmembrane region" description="Helical" evidence="1">
    <location>
        <begin position="6"/>
        <end position="26"/>
    </location>
</feature>
<proteinExistence type="predicted"/>
<keyword evidence="3" id="KW-1185">Reference proteome</keyword>
<evidence type="ECO:0008006" key="4">
    <source>
        <dbReference type="Google" id="ProtNLM"/>
    </source>
</evidence>
<name>A0A1V4H8X3_9BACL</name>
<dbReference type="OrthoDB" id="2915800at2"/>
<reference evidence="3" key="1">
    <citation type="submission" date="2016-07" db="EMBL/GenBank/DDBJ databases">
        <authorList>
            <person name="Florea S."/>
            <person name="Webb J.S."/>
            <person name="Jaromczyk J."/>
            <person name="Schardl C.L."/>
        </authorList>
    </citation>
    <scope>NUCLEOTIDE SEQUENCE [LARGE SCALE GENOMIC DNA]</scope>
    <source>
        <strain evidence="3">CY1</strain>
    </source>
</reference>
<keyword evidence="1" id="KW-1133">Transmembrane helix</keyword>
<protein>
    <recommendedName>
        <fullName evidence="4">DUF3221 domain-containing protein</fullName>
    </recommendedName>
</protein>
<sequence length="111" mass="13033">MKSRSYRVALGLIVVIVLVGSYFIFLKQTGHVSNVKNTASYIKVTNKSHSDDFKKYWILAYDPNNQKENEKFKINIEENMVWNLIEVGKTYFVSYEQENDQIRLLAIKHID</sequence>
<evidence type="ECO:0000313" key="2">
    <source>
        <dbReference type="EMBL" id="OPH47397.1"/>
    </source>
</evidence>
<gene>
    <name evidence="2" type="ORF">BC351_40035</name>
</gene>
<comment type="caution">
    <text evidence="2">The sequence shown here is derived from an EMBL/GenBank/DDBJ whole genome shotgun (WGS) entry which is preliminary data.</text>
</comment>
<evidence type="ECO:0000256" key="1">
    <source>
        <dbReference type="SAM" id="Phobius"/>
    </source>
</evidence>
<dbReference type="AlphaFoldDB" id="A0A1V4H8X3"/>
<keyword evidence="1" id="KW-0812">Transmembrane</keyword>
<evidence type="ECO:0000313" key="3">
    <source>
        <dbReference type="Proteomes" id="UP000190626"/>
    </source>
</evidence>